<dbReference type="PROSITE" id="PS51762">
    <property type="entry name" value="GH16_2"/>
    <property type="match status" value="1"/>
</dbReference>
<name>A0ABU1AYT9_9BACT</name>
<dbReference type="Gene3D" id="2.60.120.200">
    <property type="match status" value="1"/>
</dbReference>
<evidence type="ECO:0000259" key="3">
    <source>
        <dbReference type="PROSITE" id="PS51762"/>
    </source>
</evidence>
<dbReference type="InterPro" id="IPR013320">
    <property type="entry name" value="ConA-like_dom_sf"/>
</dbReference>
<reference evidence="4 5" key="1">
    <citation type="submission" date="2023-04" db="EMBL/GenBank/DDBJ databases">
        <title>A novel bacteria isolated from coastal sediment.</title>
        <authorList>
            <person name="Liu X.-J."/>
            <person name="Du Z.-J."/>
        </authorList>
    </citation>
    <scope>NUCLEOTIDE SEQUENCE [LARGE SCALE GENOMIC DNA]</scope>
    <source>
        <strain evidence="4 5">SDUM461003</strain>
    </source>
</reference>
<dbReference type="PANTHER" id="PTHR10963">
    <property type="entry name" value="GLYCOSYL HYDROLASE-RELATED"/>
    <property type="match status" value="1"/>
</dbReference>
<gene>
    <name evidence="4" type="ORF">QEH52_17485</name>
</gene>
<keyword evidence="2" id="KW-0732">Signal</keyword>
<proteinExistence type="inferred from homology"/>
<dbReference type="SUPFAM" id="SSF49899">
    <property type="entry name" value="Concanavalin A-like lectins/glucanases"/>
    <property type="match status" value="1"/>
</dbReference>
<feature type="domain" description="GH16" evidence="3">
    <location>
        <begin position="231"/>
        <end position="474"/>
    </location>
</feature>
<dbReference type="PANTHER" id="PTHR10963:SF60">
    <property type="entry name" value="GRAM-NEGATIVE BACTERIA-BINDING PROTEIN 1-RELATED"/>
    <property type="match status" value="1"/>
</dbReference>
<organism evidence="4 5">
    <name type="scientific">Thalassobacterium maritimum</name>
    <dbReference type="NCBI Taxonomy" id="3041265"/>
    <lineage>
        <taxon>Bacteria</taxon>
        <taxon>Pseudomonadati</taxon>
        <taxon>Verrucomicrobiota</taxon>
        <taxon>Opitutia</taxon>
        <taxon>Puniceicoccales</taxon>
        <taxon>Coraliomargaritaceae</taxon>
        <taxon>Thalassobacterium</taxon>
    </lineage>
</organism>
<evidence type="ECO:0000256" key="2">
    <source>
        <dbReference type="SAM" id="SignalP"/>
    </source>
</evidence>
<dbReference type="InterPro" id="IPR050546">
    <property type="entry name" value="Glycosyl_Hydrlase_16"/>
</dbReference>
<evidence type="ECO:0000313" key="5">
    <source>
        <dbReference type="Proteomes" id="UP001225316"/>
    </source>
</evidence>
<dbReference type="Proteomes" id="UP001225316">
    <property type="component" value="Unassembled WGS sequence"/>
</dbReference>
<evidence type="ECO:0000313" key="4">
    <source>
        <dbReference type="EMBL" id="MDQ8209324.1"/>
    </source>
</evidence>
<evidence type="ECO:0000256" key="1">
    <source>
        <dbReference type="ARBA" id="ARBA00006865"/>
    </source>
</evidence>
<protein>
    <submittedName>
        <fullName evidence="4">Family 16 glycosylhydrolase</fullName>
    </submittedName>
</protein>
<keyword evidence="5" id="KW-1185">Reference proteome</keyword>
<feature type="signal peptide" evidence="2">
    <location>
        <begin position="1"/>
        <end position="26"/>
    </location>
</feature>
<dbReference type="InterPro" id="IPR000757">
    <property type="entry name" value="Beta-glucanase-like"/>
</dbReference>
<feature type="chain" id="PRO_5046038892" evidence="2">
    <location>
        <begin position="27"/>
        <end position="474"/>
    </location>
</feature>
<accession>A0ABU1AYT9</accession>
<dbReference type="Pfam" id="PF00722">
    <property type="entry name" value="Glyco_hydro_16"/>
    <property type="match status" value="1"/>
</dbReference>
<sequence length="474" mass="51431">MKYPTINQFKGMLLACLMGWICSPLAAKDLTLEVAKEMRGDIDVVSEALDHLLASSDASLVEEGQSADTALERVAEHLDHYITETEALQASVGAYDGGKQYPAASTVSIEDFDVPVGATQVHVPVNLDKPSVNSVVAHIRVYNGKGGRANPDKTQAIIFRPGDPLTKYVSFDVSGMKEGHNVKALQSSVPDGAKRGKSGILITARPGAINKASADTSRDAQTFQPLGELSYSVTGQTVQFDDKGGSNMLTTALAHGRTQPGNGETGYYGTVEFGGFKRTEEGLAISTRRLETPVSVGTPATAYPFLASMLSGYRTPETQFKYGSVEWVVKMPNRRGSWPALWLLPIDGWPPEIDVYEGFGYNGSWKFNSDLSTNLHGGDKGVRTFTRAAMRMKMSDFGLANTLDSEFHTFSVTVTPEWITMFVDGVETMCYANPFAGEVWYPLTNVAVKAGIDSPYEDGSGDMILRSLKVWRAE</sequence>
<dbReference type="EMBL" id="JARXHW010000062">
    <property type="protein sequence ID" value="MDQ8209324.1"/>
    <property type="molecule type" value="Genomic_DNA"/>
</dbReference>
<dbReference type="RefSeq" id="WP_308952224.1">
    <property type="nucleotide sequence ID" value="NZ_JARXHW010000062.1"/>
</dbReference>
<comment type="caution">
    <text evidence="4">The sequence shown here is derived from an EMBL/GenBank/DDBJ whole genome shotgun (WGS) entry which is preliminary data.</text>
</comment>
<comment type="similarity">
    <text evidence="1">Belongs to the glycosyl hydrolase 16 family.</text>
</comment>